<evidence type="ECO:0000313" key="10">
    <source>
        <dbReference type="Proteomes" id="UP001162060"/>
    </source>
</evidence>
<evidence type="ECO:0000256" key="3">
    <source>
        <dbReference type="ARBA" id="ARBA00022750"/>
    </source>
</evidence>
<evidence type="ECO:0000256" key="1">
    <source>
        <dbReference type="ARBA" id="ARBA00022670"/>
    </source>
</evidence>
<evidence type="ECO:0000259" key="7">
    <source>
        <dbReference type="PROSITE" id="PS50158"/>
    </source>
</evidence>
<dbReference type="Pfam" id="PF07727">
    <property type="entry name" value="RVT_2"/>
    <property type="match status" value="1"/>
</dbReference>
<dbReference type="InterPro" id="IPR043502">
    <property type="entry name" value="DNA/RNA_pol_sf"/>
</dbReference>
<feature type="region of interest" description="Disordered" evidence="6">
    <location>
        <begin position="941"/>
        <end position="982"/>
    </location>
</feature>
<dbReference type="InterPro" id="IPR057670">
    <property type="entry name" value="SH3_retrovirus"/>
</dbReference>
<dbReference type="PROSITE" id="PS50994">
    <property type="entry name" value="INTEGRASE"/>
    <property type="match status" value="1"/>
</dbReference>
<keyword evidence="5" id="KW-0862">Zinc</keyword>
<dbReference type="SUPFAM" id="SSF53098">
    <property type="entry name" value="Ribonuclease H-like"/>
    <property type="match status" value="1"/>
</dbReference>
<dbReference type="EMBL" id="CAKLBY020000029">
    <property type="protein sequence ID" value="CAK7905025.1"/>
    <property type="molecule type" value="Genomic_DNA"/>
</dbReference>
<dbReference type="SUPFAM" id="SSF56672">
    <property type="entry name" value="DNA/RNA polymerases"/>
    <property type="match status" value="1"/>
</dbReference>
<dbReference type="Pfam" id="PF13976">
    <property type="entry name" value="gag_pre-integrs"/>
    <property type="match status" value="1"/>
</dbReference>
<dbReference type="GO" id="GO:0006508">
    <property type="term" value="P:proteolysis"/>
    <property type="evidence" value="ECO:0007669"/>
    <property type="project" value="UniProtKB-KW"/>
</dbReference>
<name>A0AAV1T6M2_9STRA</name>
<evidence type="ECO:0000259" key="8">
    <source>
        <dbReference type="PROSITE" id="PS50994"/>
    </source>
</evidence>
<keyword evidence="2" id="KW-0479">Metal-binding</keyword>
<dbReference type="InterPro" id="IPR036397">
    <property type="entry name" value="RNaseH_sf"/>
</dbReference>
<feature type="domain" description="Integrase catalytic" evidence="8">
    <location>
        <begin position="673"/>
        <end position="842"/>
    </location>
</feature>
<dbReference type="InterPro" id="IPR013103">
    <property type="entry name" value="RVT_2"/>
</dbReference>
<dbReference type="Pfam" id="PF00098">
    <property type="entry name" value="zf-CCHC"/>
    <property type="match status" value="1"/>
</dbReference>
<feature type="region of interest" description="Disordered" evidence="6">
    <location>
        <begin position="1"/>
        <end position="50"/>
    </location>
</feature>
<dbReference type="GO" id="GO:0003676">
    <property type="term" value="F:nucleic acid binding"/>
    <property type="evidence" value="ECO:0007669"/>
    <property type="project" value="InterPro"/>
</dbReference>
<dbReference type="Pfam" id="PF22936">
    <property type="entry name" value="Pol_BBD"/>
    <property type="match status" value="1"/>
</dbReference>
<evidence type="ECO:0000256" key="5">
    <source>
        <dbReference type="PROSITE-ProRule" id="PRU00047"/>
    </source>
</evidence>
<evidence type="ECO:0000313" key="9">
    <source>
        <dbReference type="EMBL" id="CAK7905025.1"/>
    </source>
</evidence>
<dbReference type="InterPro" id="IPR001878">
    <property type="entry name" value="Znf_CCHC"/>
</dbReference>
<protein>
    <submittedName>
        <fullName evidence="9">Uncharacterized protein</fullName>
    </submittedName>
</protein>
<gene>
    <name evidence="9" type="ORF">PM001_LOCUS3025</name>
</gene>
<comment type="caution">
    <text evidence="9">The sequence shown here is derived from an EMBL/GenBank/DDBJ whole genome shotgun (WGS) entry which is preliminary data.</text>
</comment>
<dbReference type="SMART" id="SM00343">
    <property type="entry name" value="ZnF_C2HC"/>
    <property type="match status" value="1"/>
</dbReference>
<keyword evidence="5" id="KW-0863">Zinc-finger</keyword>
<dbReference type="Gene3D" id="3.30.420.10">
    <property type="entry name" value="Ribonuclease H-like superfamily/Ribonuclease H"/>
    <property type="match status" value="1"/>
</dbReference>
<dbReference type="InterPro" id="IPR039537">
    <property type="entry name" value="Retrotran_Ty1/copia-like"/>
</dbReference>
<dbReference type="InterPro" id="IPR001584">
    <property type="entry name" value="Integrase_cat-core"/>
</dbReference>
<dbReference type="GO" id="GO:0004190">
    <property type="term" value="F:aspartic-type endopeptidase activity"/>
    <property type="evidence" value="ECO:0007669"/>
    <property type="project" value="UniProtKB-KW"/>
</dbReference>
<dbReference type="GO" id="GO:0015074">
    <property type="term" value="P:DNA integration"/>
    <property type="evidence" value="ECO:0007669"/>
    <property type="project" value="InterPro"/>
</dbReference>
<reference evidence="9" key="1">
    <citation type="submission" date="2024-01" db="EMBL/GenBank/DDBJ databases">
        <authorList>
            <person name="Webb A."/>
        </authorList>
    </citation>
    <scope>NUCLEOTIDE SEQUENCE</scope>
    <source>
        <strain evidence="9">Pm1</strain>
    </source>
</reference>
<dbReference type="InterPro" id="IPR012337">
    <property type="entry name" value="RNaseH-like_sf"/>
</dbReference>
<dbReference type="InterPro" id="IPR025724">
    <property type="entry name" value="GAG-pre-integrase_dom"/>
</dbReference>
<dbReference type="GO" id="GO:0008270">
    <property type="term" value="F:zinc ion binding"/>
    <property type="evidence" value="ECO:0007669"/>
    <property type="project" value="UniProtKB-KW"/>
</dbReference>
<dbReference type="InterPro" id="IPR054722">
    <property type="entry name" value="PolX-like_BBD"/>
</dbReference>
<keyword evidence="1" id="KW-0645">Protease</keyword>
<dbReference type="Proteomes" id="UP001162060">
    <property type="component" value="Unassembled WGS sequence"/>
</dbReference>
<dbReference type="PANTHER" id="PTHR42648:SF28">
    <property type="entry name" value="TRANSPOSON-ENCODED PROTEIN WITH RIBONUCLEASE H-LIKE AND RETROVIRUS ZINC FINGER-LIKE DOMAINS"/>
    <property type="match status" value="1"/>
</dbReference>
<dbReference type="Pfam" id="PF25597">
    <property type="entry name" value="SH3_retrovirus"/>
    <property type="match status" value="1"/>
</dbReference>
<dbReference type="CDD" id="cd09272">
    <property type="entry name" value="RNase_HI_RT_Ty1"/>
    <property type="match status" value="1"/>
</dbReference>
<keyword evidence="4" id="KW-0378">Hydrolase</keyword>
<evidence type="ECO:0000256" key="2">
    <source>
        <dbReference type="ARBA" id="ARBA00022723"/>
    </source>
</evidence>
<dbReference type="PROSITE" id="PS50158">
    <property type="entry name" value="ZF_CCHC"/>
    <property type="match status" value="1"/>
</dbReference>
<sequence>MARETEATPKTPGGVARAAPGRVSPARVPSSGDTPGVVEVPPARERSEATDDKILAALAAVTDRLSKLESSQRVRDEDERMLGAVESGMFASKLGANMRGRPMTIDALKSLEEKPAAHRARERWPENGESMFASLAPPRGQPSAQHRMPERSAEPMVAPRQEAMPPAIGHYGMPSASQRKLNIRKFDGTELYKGLGSGFFDWGRTFMRAVSLAEASCGFSWTEDVKVDLLGHFLAGTAERYYHKQVDTWWVQQPRLEHVMEQLHLTFKTTITASQAMKLFMTRKEARRTWAEHFLYMVAVSDARGGADSLVLDNIVHHASPDLMNVMRAKYDPTRSDYLRHAEELAHFAQSIELGSGAVGREVVAAHVETKRQDTRTCFRCGRTGHVVSECKARVVFDDETTNTSVSGDMVLALMEKGSAARTKEAKSKKKKKPRGKAVRANKVRAANNAGGFVLAANDAIGIDRGDWILDSGASRHLVNDESLLIDSTACIYEIAMADGESLRLTRVGSVRLEVLARGVKVTVTLTEVYLALRLAKNIVSYGKLESKGFALVYDGNKRALARRSDGTVVFDVAIDSNVLYVKTTATRERHRAGDAIVAALEARAMDGDADDMHEASLLHWHQRLGHLAFDTIERMARDPSSGIRLTSNKRMACVSCLEGKQTRNTQSQQDSGTNSPIDRIGGVICSDLKGPMTPQDRLGNRYMVNFIDHKSTYCRVFLARTKDAAAKQFEAFLVHFEKLFGFKVHVLRTDGGGEYANVDLFCKRTGVARQVSEARNQASNGKAERMHRTVLNLARSMMFASALPLQFWGDAVQYAVHILNRSPTRANAKRASPIEVLTGKSPDLRSVVVFGSSCSVYRDPRKSSLQRRSQTGIIVGVSEETKGYKVLLQRENKVVVTQHVKNISTLSDAQNAQLQRALEVGDRADGEAVVATRDDNIRARDYRGAHEKSKKPWSRQAHGTRSASKRKQAVTRQEERSASDEVVNAAFERDPCNYGEAMRSSKRAEWQTAMQEEIAALESNDVWRVTKRSPGVNALHSKWVFKTKTGADGELERYKARLVACGNEQVLGVDYNLAFAAVMDISTAKVVLALAATWGVPAKHGDIPNAYVRAEKEAHLDICLQVPRGMTVSESTLRNVGAMHPGEVVLELRRSLYGLKQAGRLWSQLLHARLSDAGYVRCVSDMCLYHKRDGEELVVVGVYVDDLLAKGTSVAAVESFFASLASLSIKDLGHVHKFLGMRVELGSDGAYRIDQEEAIKDLLRAHGMCDANPTKTPIGGDCYEVVGDDAALLGTTSTGGGATINAFQSLVGSLLWVARCSRPDIAFAVHKATRQTHAPRVLDWKLAKRVARYLKGTAMLKLEMAPERTSRDALRLEAYSDADFAADKADRKSLTGGVVLLNGMAVSWTAKKQGGVSLSTMEAEFVAASEVARELIGLHQMLGEVGMAPVVPMLMHVDNQAAISQIEGEASSIKAKHIDVRHKYLRDLARRGIITAQHVRSELMIADLMTKAVDANKLAALRSLMRLE</sequence>
<accession>A0AAV1T6M2</accession>
<evidence type="ECO:0000256" key="6">
    <source>
        <dbReference type="SAM" id="MobiDB-lite"/>
    </source>
</evidence>
<organism evidence="9 10">
    <name type="scientific">Peronospora matthiolae</name>
    <dbReference type="NCBI Taxonomy" id="2874970"/>
    <lineage>
        <taxon>Eukaryota</taxon>
        <taxon>Sar</taxon>
        <taxon>Stramenopiles</taxon>
        <taxon>Oomycota</taxon>
        <taxon>Peronosporomycetes</taxon>
        <taxon>Peronosporales</taxon>
        <taxon>Peronosporaceae</taxon>
        <taxon>Peronospora</taxon>
    </lineage>
</organism>
<feature type="domain" description="CCHC-type" evidence="7">
    <location>
        <begin position="378"/>
        <end position="392"/>
    </location>
</feature>
<dbReference type="PANTHER" id="PTHR42648">
    <property type="entry name" value="TRANSPOSASE, PUTATIVE-RELATED"/>
    <property type="match status" value="1"/>
</dbReference>
<keyword evidence="3" id="KW-0064">Aspartyl protease</keyword>
<evidence type="ECO:0000256" key="4">
    <source>
        <dbReference type="ARBA" id="ARBA00022801"/>
    </source>
</evidence>
<proteinExistence type="predicted"/>